<dbReference type="AlphaFoldDB" id="A0A2R5GK01"/>
<feature type="compositionally biased region" description="Basic and acidic residues" evidence="1">
    <location>
        <begin position="189"/>
        <end position="203"/>
    </location>
</feature>
<feature type="compositionally biased region" description="Basic residues" evidence="1">
    <location>
        <begin position="83"/>
        <end position="99"/>
    </location>
</feature>
<dbReference type="InParanoid" id="A0A2R5GK01"/>
<evidence type="ECO:0000313" key="3">
    <source>
        <dbReference type="Proteomes" id="UP000241890"/>
    </source>
</evidence>
<comment type="caution">
    <text evidence="2">The sequence shown here is derived from an EMBL/GenBank/DDBJ whole genome shotgun (WGS) entry which is preliminary data.</text>
</comment>
<protein>
    <submittedName>
        <fullName evidence="2">Uncharacterized protein</fullName>
    </submittedName>
</protein>
<evidence type="ECO:0000313" key="2">
    <source>
        <dbReference type="EMBL" id="GBG31210.1"/>
    </source>
</evidence>
<gene>
    <name evidence="2" type="ORF">FCC1311_074312</name>
</gene>
<feature type="compositionally biased region" description="Pro residues" evidence="1">
    <location>
        <begin position="124"/>
        <end position="142"/>
    </location>
</feature>
<evidence type="ECO:0000256" key="1">
    <source>
        <dbReference type="SAM" id="MobiDB-lite"/>
    </source>
</evidence>
<feature type="region of interest" description="Disordered" evidence="1">
    <location>
        <begin position="185"/>
        <end position="210"/>
    </location>
</feature>
<sequence length="210" mass="23055">MLDETSIDEARQSIKNLVKADAHERAQACKHLFPPSLVKDGGDMIVQCLAVAGAELLSGQAPARSALSRELDKYLKTVIRKATSSRKRKAREKKRKQRAEKKTRGNDMPGPMHMMPHHQMHPGPHAPPPIPHMSQGPMPPMQVSPNQAPVREMRPRGGKVGRKGETLKSLADAAAVTLAEARRGGPYVEDDHGAPPMQHDPHAHHPHHHG</sequence>
<organism evidence="2 3">
    <name type="scientific">Hondaea fermentalgiana</name>
    <dbReference type="NCBI Taxonomy" id="2315210"/>
    <lineage>
        <taxon>Eukaryota</taxon>
        <taxon>Sar</taxon>
        <taxon>Stramenopiles</taxon>
        <taxon>Bigyra</taxon>
        <taxon>Labyrinthulomycetes</taxon>
        <taxon>Thraustochytrida</taxon>
        <taxon>Thraustochytriidae</taxon>
        <taxon>Hondaea</taxon>
    </lineage>
</organism>
<name>A0A2R5GK01_9STRA</name>
<proteinExistence type="predicted"/>
<dbReference type="Proteomes" id="UP000241890">
    <property type="component" value="Unassembled WGS sequence"/>
</dbReference>
<reference evidence="2 3" key="1">
    <citation type="submission" date="2017-12" db="EMBL/GenBank/DDBJ databases">
        <title>Sequencing, de novo assembly and annotation of complete genome of a new Thraustochytrid species, strain FCC1311.</title>
        <authorList>
            <person name="Sedici K."/>
            <person name="Godart F."/>
            <person name="Aiese Cigliano R."/>
            <person name="Sanseverino W."/>
            <person name="Barakat M."/>
            <person name="Ortet P."/>
            <person name="Marechal E."/>
            <person name="Cagnac O."/>
            <person name="Amato A."/>
        </authorList>
    </citation>
    <scope>NUCLEOTIDE SEQUENCE [LARGE SCALE GENOMIC DNA]</scope>
</reference>
<feature type="region of interest" description="Disordered" evidence="1">
    <location>
        <begin position="79"/>
        <end position="163"/>
    </location>
</feature>
<dbReference type="EMBL" id="BEYU01000093">
    <property type="protein sequence ID" value="GBG31210.1"/>
    <property type="molecule type" value="Genomic_DNA"/>
</dbReference>
<accession>A0A2R5GK01</accession>
<keyword evidence="3" id="KW-1185">Reference proteome</keyword>